<name>A0A6C0JPY4_9ZZZZ</name>
<dbReference type="EMBL" id="MN740669">
    <property type="protein sequence ID" value="QHU06941.1"/>
    <property type="molecule type" value="Genomic_DNA"/>
</dbReference>
<organism evidence="1">
    <name type="scientific">viral metagenome</name>
    <dbReference type="NCBI Taxonomy" id="1070528"/>
    <lineage>
        <taxon>unclassified sequences</taxon>
        <taxon>metagenomes</taxon>
        <taxon>organismal metagenomes</taxon>
    </lineage>
</organism>
<protein>
    <submittedName>
        <fullName evidence="1">Uncharacterized protein</fullName>
    </submittedName>
</protein>
<sequence length="56" mass="6305">MCLCDRMGSKLCTNKQQLNDSYEQATQNIRNSKNLMVFGIVPTLINTENILSINGQ</sequence>
<evidence type="ECO:0000313" key="1">
    <source>
        <dbReference type="EMBL" id="QHU06941.1"/>
    </source>
</evidence>
<proteinExistence type="predicted"/>
<reference evidence="1" key="1">
    <citation type="journal article" date="2020" name="Nature">
        <title>Giant virus diversity and host interactions through global metagenomics.</title>
        <authorList>
            <person name="Schulz F."/>
            <person name="Roux S."/>
            <person name="Paez-Espino D."/>
            <person name="Jungbluth S."/>
            <person name="Walsh D.A."/>
            <person name="Denef V.J."/>
            <person name="McMahon K.D."/>
            <person name="Konstantinidis K.T."/>
            <person name="Eloe-Fadrosh E.A."/>
            <person name="Kyrpides N.C."/>
            <person name="Woyke T."/>
        </authorList>
    </citation>
    <scope>NUCLEOTIDE SEQUENCE</scope>
    <source>
        <strain evidence="1">GVMAG-S-1038524-41</strain>
    </source>
</reference>
<dbReference type="AlphaFoldDB" id="A0A6C0JPY4"/>
<accession>A0A6C0JPY4</accession>